<keyword evidence="3" id="KW-0378">Hydrolase</keyword>
<evidence type="ECO:0000313" key="7">
    <source>
        <dbReference type="Proteomes" id="UP000054558"/>
    </source>
</evidence>
<protein>
    <recommendedName>
        <fullName evidence="5">Ubiquitin-like protease family profile domain-containing protein</fullName>
    </recommendedName>
</protein>
<evidence type="ECO:0000259" key="5">
    <source>
        <dbReference type="Pfam" id="PF02902"/>
    </source>
</evidence>
<gene>
    <name evidence="6" type="ORF">KFL_012000010</name>
</gene>
<proteinExistence type="inferred from homology"/>
<name>A0A1Y1IPR9_KLENI</name>
<feature type="region of interest" description="Disordered" evidence="4">
    <location>
        <begin position="113"/>
        <end position="195"/>
    </location>
</feature>
<dbReference type="Proteomes" id="UP000054558">
    <property type="component" value="Unassembled WGS sequence"/>
</dbReference>
<comment type="similarity">
    <text evidence="1">Belongs to the peptidase C48 family.</text>
</comment>
<dbReference type="SUPFAM" id="SSF54001">
    <property type="entry name" value="Cysteine proteinases"/>
    <property type="match status" value="1"/>
</dbReference>
<accession>A0A1Y1IPR9</accession>
<dbReference type="InterPro" id="IPR003653">
    <property type="entry name" value="Peptidase_C48_C"/>
</dbReference>
<feature type="compositionally biased region" description="Low complexity" evidence="4">
    <location>
        <begin position="143"/>
        <end position="158"/>
    </location>
</feature>
<keyword evidence="2" id="KW-0645">Protease</keyword>
<dbReference type="GO" id="GO:0008234">
    <property type="term" value="F:cysteine-type peptidase activity"/>
    <property type="evidence" value="ECO:0007669"/>
    <property type="project" value="InterPro"/>
</dbReference>
<evidence type="ECO:0000256" key="3">
    <source>
        <dbReference type="ARBA" id="ARBA00022801"/>
    </source>
</evidence>
<reference evidence="6 7" key="1">
    <citation type="journal article" date="2014" name="Nat. Commun.">
        <title>Klebsormidium flaccidum genome reveals primary factors for plant terrestrial adaptation.</title>
        <authorList>
            <person name="Hori K."/>
            <person name="Maruyama F."/>
            <person name="Fujisawa T."/>
            <person name="Togashi T."/>
            <person name="Yamamoto N."/>
            <person name="Seo M."/>
            <person name="Sato S."/>
            <person name="Yamada T."/>
            <person name="Mori H."/>
            <person name="Tajima N."/>
            <person name="Moriyama T."/>
            <person name="Ikeuchi M."/>
            <person name="Watanabe M."/>
            <person name="Wada H."/>
            <person name="Kobayashi K."/>
            <person name="Saito M."/>
            <person name="Masuda T."/>
            <person name="Sasaki-Sekimoto Y."/>
            <person name="Mashiguchi K."/>
            <person name="Awai K."/>
            <person name="Shimojima M."/>
            <person name="Masuda S."/>
            <person name="Iwai M."/>
            <person name="Nobusawa T."/>
            <person name="Narise T."/>
            <person name="Kondo S."/>
            <person name="Saito H."/>
            <person name="Sato R."/>
            <person name="Murakawa M."/>
            <person name="Ihara Y."/>
            <person name="Oshima-Yamada Y."/>
            <person name="Ohtaka K."/>
            <person name="Satoh M."/>
            <person name="Sonobe K."/>
            <person name="Ishii M."/>
            <person name="Ohtani R."/>
            <person name="Kanamori-Sato M."/>
            <person name="Honoki R."/>
            <person name="Miyazaki D."/>
            <person name="Mochizuki H."/>
            <person name="Umetsu J."/>
            <person name="Higashi K."/>
            <person name="Shibata D."/>
            <person name="Kamiya Y."/>
            <person name="Sato N."/>
            <person name="Nakamura Y."/>
            <person name="Tabata S."/>
            <person name="Ida S."/>
            <person name="Kurokawa K."/>
            <person name="Ohta H."/>
        </authorList>
    </citation>
    <scope>NUCLEOTIDE SEQUENCE [LARGE SCALE GENOMIC DNA]</scope>
    <source>
        <strain evidence="6 7">NIES-2285</strain>
    </source>
</reference>
<dbReference type="InterPro" id="IPR038765">
    <property type="entry name" value="Papain-like_cys_pep_sf"/>
</dbReference>
<feature type="compositionally biased region" description="Polar residues" evidence="4">
    <location>
        <begin position="159"/>
        <end position="169"/>
    </location>
</feature>
<organism evidence="6 7">
    <name type="scientific">Klebsormidium nitens</name>
    <name type="common">Green alga</name>
    <name type="synonym">Ulothrix nitens</name>
    <dbReference type="NCBI Taxonomy" id="105231"/>
    <lineage>
        <taxon>Eukaryota</taxon>
        <taxon>Viridiplantae</taxon>
        <taxon>Streptophyta</taxon>
        <taxon>Klebsormidiophyceae</taxon>
        <taxon>Klebsormidiales</taxon>
        <taxon>Klebsormidiaceae</taxon>
        <taxon>Klebsormidium</taxon>
    </lineage>
</organism>
<evidence type="ECO:0000256" key="1">
    <source>
        <dbReference type="ARBA" id="ARBA00005234"/>
    </source>
</evidence>
<sequence length="449" mass="50482">MAPSRKTDQTTLDIAESMREVVRQRILVDEHTGAPPLWHDLPAELQRGIEKELRSLAKQRGVDFLGKGGLRRKAQKYVQTLHERGRKVTKGKADPDYQQIIDSRREKRKFVEVDFTERPRKMSKADTAAPSMSAPSPQLQVHPAAPSSAARSPQPQLQTAPVCSPSPSAHENLFPDCPSPHFFEGDPSSPAPSPAAVRRRLVIGQSPARPAAPVSHSSGCAPQYSMSAIKELIEALPEVTFSASDTSCKFELGMVVRYHELGWAQNDLYESEHLLSYTVTVKEDWSQVIDVQDKIATMALQPSEKKSCLLRRILEGVNRAHREKEEAKWLTPEEVLVFDSFFLKRVAEEFGIAEKSSTRRVHAPMEEILRFARVARRQLSVDDLFSYRYWLLPFCDRLHWSLLILVNEKGLVHGSSPRFGCIESGSERGRSETASFLSSRLRPCPAPKL</sequence>
<dbReference type="Pfam" id="PF02902">
    <property type="entry name" value="Peptidase_C48"/>
    <property type="match status" value="1"/>
</dbReference>
<keyword evidence="7" id="KW-1185">Reference proteome</keyword>
<dbReference type="Gene3D" id="3.40.395.10">
    <property type="entry name" value="Adenoviral Proteinase, Chain A"/>
    <property type="match status" value="1"/>
</dbReference>
<evidence type="ECO:0000256" key="4">
    <source>
        <dbReference type="SAM" id="MobiDB-lite"/>
    </source>
</evidence>
<evidence type="ECO:0000313" key="6">
    <source>
        <dbReference type="EMBL" id="GAQ92915.1"/>
    </source>
</evidence>
<feature type="domain" description="Ubiquitin-like protease family profile" evidence="5">
    <location>
        <begin position="328"/>
        <end position="410"/>
    </location>
</feature>
<feature type="compositionally biased region" description="Basic and acidic residues" evidence="4">
    <location>
        <begin position="113"/>
        <end position="124"/>
    </location>
</feature>
<dbReference type="EMBL" id="DF238149">
    <property type="protein sequence ID" value="GAQ92915.1"/>
    <property type="molecule type" value="Genomic_DNA"/>
</dbReference>
<dbReference type="GO" id="GO:0006508">
    <property type="term" value="P:proteolysis"/>
    <property type="evidence" value="ECO:0007669"/>
    <property type="project" value="UniProtKB-KW"/>
</dbReference>
<evidence type="ECO:0000256" key="2">
    <source>
        <dbReference type="ARBA" id="ARBA00022670"/>
    </source>
</evidence>
<dbReference type="AlphaFoldDB" id="A0A1Y1IPR9"/>